<feature type="signal peptide" evidence="1">
    <location>
        <begin position="1"/>
        <end position="19"/>
    </location>
</feature>
<reference evidence="2 3" key="1">
    <citation type="submission" date="2018-06" db="EMBL/GenBank/DDBJ databases">
        <title>Genomic Encyclopedia of Archaeal and Bacterial Type Strains, Phase II (KMG-II): from individual species to whole genera.</title>
        <authorList>
            <person name="Goeker M."/>
        </authorList>
    </citation>
    <scope>NUCLEOTIDE SEQUENCE [LARGE SCALE GENOMIC DNA]</scope>
    <source>
        <strain evidence="2 3">DSM 15361</strain>
    </source>
</reference>
<organism evidence="2 3">
    <name type="scientific">Mesonia algae</name>
    <dbReference type="NCBI Taxonomy" id="213248"/>
    <lineage>
        <taxon>Bacteria</taxon>
        <taxon>Pseudomonadati</taxon>
        <taxon>Bacteroidota</taxon>
        <taxon>Flavobacteriia</taxon>
        <taxon>Flavobacteriales</taxon>
        <taxon>Flavobacteriaceae</taxon>
        <taxon>Mesonia</taxon>
    </lineage>
</organism>
<evidence type="ECO:0000313" key="3">
    <source>
        <dbReference type="Proteomes" id="UP000249542"/>
    </source>
</evidence>
<sequence length="173" mass="20464">MKKTVFLILTLLISNSLLAQNRDAEYAEYDEYVSELANIKINELLNYPISNLTENETLNELKKKTNSELNTLALIILNYKYAETLDFEIEEQTRLLMRMVEMADKFYENNKLIFLEHSVGYRPTFSDEEEIYNNKKVRILLMGSGTCIIDEIDYNAKRMYRTFNERMKKNIAK</sequence>
<dbReference type="AlphaFoldDB" id="A0A2W7HWA7"/>
<comment type="caution">
    <text evidence="2">The sequence shown here is derived from an EMBL/GenBank/DDBJ whole genome shotgun (WGS) entry which is preliminary data.</text>
</comment>
<dbReference type="Proteomes" id="UP000249542">
    <property type="component" value="Unassembled WGS sequence"/>
</dbReference>
<evidence type="ECO:0000313" key="2">
    <source>
        <dbReference type="EMBL" id="PZW39031.1"/>
    </source>
</evidence>
<dbReference type="RefSeq" id="WP_111541463.1">
    <property type="nucleotide sequence ID" value="NZ_QKYV01000006.1"/>
</dbReference>
<accession>A0A2W7HWA7</accession>
<evidence type="ECO:0000256" key="1">
    <source>
        <dbReference type="SAM" id="SignalP"/>
    </source>
</evidence>
<keyword evidence="3" id="KW-1185">Reference proteome</keyword>
<dbReference type="EMBL" id="QKYV01000006">
    <property type="protein sequence ID" value="PZW39031.1"/>
    <property type="molecule type" value="Genomic_DNA"/>
</dbReference>
<proteinExistence type="predicted"/>
<keyword evidence="1" id="KW-0732">Signal</keyword>
<feature type="chain" id="PRO_5015903562" evidence="1">
    <location>
        <begin position="20"/>
        <end position="173"/>
    </location>
</feature>
<gene>
    <name evidence="2" type="ORF">LX95_02171</name>
</gene>
<protein>
    <submittedName>
        <fullName evidence="2">Uncharacterized protein</fullName>
    </submittedName>
</protein>
<name>A0A2W7HWA7_9FLAO</name>